<protein>
    <recommendedName>
        <fullName evidence="2">Anti-sigma factor antagonist</fullName>
    </recommendedName>
</protein>
<reference evidence="4" key="1">
    <citation type="submission" date="2022-08" db="EMBL/GenBank/DDBJ databases">
        <title>Whole genome sequencing of non-tuberculosis mycobacteria type-strains.</title>
        <authorList>
            <person name="Igarashi Y."/>
            <person name="Osugi A."/>
            <person name="Mitarai S."/>
        </authorList>
    </citation>
    <scope>NUCLEOTIDE SEQUENCE</scope>
    <source>
        <strain evidence="4">JCM 16369</strain>
    </source>
</reference>
<dbReference type="SUPFAM" id="SSF52091">
    <property type="entry name" value="SpoIIaa-like"/>
    <property type="match status" value="1"/>
</dbReference>
<comment type="similarity">
    <text evidence="1 2">Belongs to the anti-sigma-factor antagonist family.</text>
</comment>
<dbReference type="InterPro" id="IPR002645">
    <property type="entry name" value="STAS_dom"/>
</dbReference>
<dbReference type="EMBL" id="CP092362">
    <property type="protein sequence ID" value="ULN43575.1"/>
    <property type="molecule type" value="Genomic_DNA"/>
</dbReference>
<dbReference type="PANTHER" id="PTHR33495">
    <property type="entry name" value="ANTI-SIGMA FACTOR ANTAGONIST TM_1081-RELATED-RELATED"/>
    <property type="match status" value="1"/>
</dbReference>
<dbReference type="CDD" id="cd07043">
    <property type="entry name" value="STAS_anti-anti-sigma_factors"/>
    <property type="match status" value="1"/>
</dbReference>
<evidence type="ECO:0000313" key="4">
    <source>
        <dbReference type="EMBL" id="ULN43575.1"/>
    </source>
</evidence>
<feature type="domain" description="STAS" evidence="3">
    <location>
        <begin position="6"/>
        <end position="114"/>
    </location>
</feature>
<keyword evidence="5" id="KW-1185">Reference proteome</keyword>
<dbReference type="Pfam" id="PF01740">
    <property type="entry name" value="STAS"/>
    <property type="match status" value="1"/>
</dbReference>
<proteinExistence type="inferred from homology"/>
<dbReference type="Proteomes" id="UP001055337">
    <property type="component" value="Chromosome"/>
</dbReference>
<organism evidence="4 5">
    <name type="scientific">Mycolicibacterium crocinum</name>
    <dbReference type="NCBI Taxonomy" id="388459"/>
    <lineage>
        <taxon>Bacteria</taxon>
        <taxon>Bacillati</taxon>
        <taxon>Actinomycetota</taxon>
        <taxon>Actinomycetes</taxon>
        <taxon>Mycobacteriales</taxon>
        <taxon>Mycobacteriaceae</taxon>
        <taxon>Mycolicibacterium</taxon>
    </lineage>
</organism>
<dbReference type="InterPro" id="IPR003658">
    <property type="entry name" value="Anti-sigma_ant"/>
</dbReference>
<dbReference type="InterPro" id="IPR036513">
    <property type="entry name" value="STAS_dom_sf"/>
</dbReference>
<evidence type="ECO:0000256" key="1">
    <source>
        <dbReference type="ARBA" id="ARBA00009013"/>
    </source>
</evidence>
<evidence type="ECO:0000256" key="2">
    <source>
        <dbReference type="RuleBase" id="RU003749"/>
    </source>
</evidence>
<dbReference type="NCBIfam" id="TIGR00377">
    <property type="entry name" value="ant_ant_sig"/>
    <property type="match status" value="1"/>
</dbReference>
<dbReference type="PANTHER" id="PTHR33495:SF13">
    <property type="entry name" value="ANTI-SIGMA-F FACTOR ANTAGONIST RSFB"/>
    <property type="match status" value="1"/>
</dbReference>
<evidence type="ECO:0000259" key="3">
    <source>
        <dbReference type="PROSITE" id="PS50801"/>
    </source>
</evidence>
<gene>
    <name evidence="4" type="ORF">MI149_11185</name>
</gene>
<name>A0ABY3TQ44_9MYCO</name>
<sequence>MALDAYDPRLHWLGEIAVVSASGALDLLTSPRLGQVLTSTLEQRPAALVVDLTDLNFLGSAGMQVLVDAYEAATPDIGFAVVADGPGTSRPLKLIGLTEIFDVVPTLQGAVDRLSRGV</sequence>
<dbReference type="PROSITE" id="PS50801">
    <property type="entry name" value="STAS"/>
    <property type="match status" value="1"/>
</dbReference>
<dbReference type="RefSeq" id="WP_232248298.1">
    <property type="nucleotide sequence ID" value="NZ_CP092362.2"/>
</dbReference>
<accession>A0ABY3TQ44</accession>
<dbReference type="Gene3D" id="3.30.750.24">
    <property type="entry name" value="STAS domain"/>
    <property type="match status" value="1"/>
</dbReference>
<evidence type="ECO:0000313" key="5">
    <source>
        <dbReference type="Proteomes" id="UP001055337"/>
    </source>
</evidence>